<dbReference type="PANTHER" id="PTHR43133">
    <property type="entry name" value="RNA POLYMERASE ECF-TYPE SIGMA FACTO"/>
    <property type="match status" value="1"/>
</dbReference>
<comment type="caution">
    <text evidence="7">The sequence shown here is derived from an EMBL/GenBank/DDBJ whole genome shotgun (WGS) entry which is preliminary data.</text>
</comment>
<evidence type="ECO:0000259" key="5">
    <source>
        <dbReference type="Pfam" id="PF04542"/>
    </source>
</evidence>
<keyword evidence="4" id="KW-0804">Transcription</keyword>
<dbReference type="Gene3D" id="1.10.10.10">
    <property type="entry name" value="Winged helix-like DNA-binding domain superfamily/Winged helix DNA-binding domain"/>
    <property type="match status" value="1"/>
</dbReference>
<evidence type="ECO:0000313" key="8">
    <source>
        <dbReference type="Proteomes" id="UP001597128"/>
    </source>
</evidence>
<evidence type="ECO:0000256" key="3">
    <source>
        <dbReference type="ARBA" id="ARBA00023082"/>
    </source>
</evidence>
<evidence type="ECO:0000313" key="7">
    <source>
        <dbReference type="EMBL" id="MFD0912814.1"/>
    </source>
</evidence>
<keyword evidence="2" id="KW-0805">Transcription regulation</keyword>
<dbReference type="Pfam" id="PF04542">
    <property type="entry name" value="Sigma70_r2"/>
    <property type="match status" value="1"/>
</dbReference>
<name>A0ABW3F4N9_9PROT</name>
<dbReference type="EMBL" id="JBHTKB010000001">
    <property type="protein sequence ID" value="MFD0912814.1"/>
    <property type="molecule type" value="Genomic_DNA"/>
</dbReference>
<dbReference type="SUPFAM" id="SSF88946">
    <property type="entry name" value="Sigma2 domain of RNA polymerase sigma factors"/>
    <property type="match status" value="1"/>
</dbReference>
<dbReference type="InterPro" id="IPR036388">
    <property type="entry name" value="WH-like_DNA-bd_sf"/>
</dbReference>
<dbReference type="NCBIfam" id="NF009180">
    <property type="entry name" value="PRK12528.1"/>
    <property type="match status" value="1"/>
</dbReference>
<dbReference type="InterPro" id="IPR013324">
    <property type="entry name" value="RNA_pol_sigma_r3/r4-like"/>
</dbReference>
<dbReference type="InterPro" id="IPR013325">
    <property type="entry name" value="RNA_pol_sigma_r2"/>
</dbReference>
<dbReference type="Proteomes" id="UP001597128">
    <property type="component" value="Unassembled WGS sequence"/>
</dbReference>
<organism evidence="7 8">
    <name type="scientific">Methylophilus luteus</name>
    <dbReference type="NCBI Taxonomy" id="640108"/>
    <lineage>
        <taxon>Bacteria</taxon>
        <taxon>Pseudomonadati</taxon>
        <taxon>Pseudomonadota</taxon>
        <taxon>Betaproteobacteria</taxon>
        <taxon>Nitrosomonadales</taxon>
        <taxon>Methylophilaceae</taxon>
        <taxon>Methylophilus</taxon>
    </lineage>
</organism>
<dbReference type="Pfam" id="PF08281">
    <property type="entry name" value="Sigma70_r4_2"/>
    <property type="match status" value="1"/>
</dbReference>
<comment type="similarity">
    <text evidence="1">Belongs to the sigma-70 factor family. ECF subfamily.</text>
</comment>
<feature type="domain" description="RNA polymerase sigma-70 region 2" evidence="5">
    <location>
        <begin position="15"/>
        <end position="81"/>
    </location>
</feature>
<dbReference type="InterPro" id="IPR013249">
    <property type="entry name" value="RNA_pol_sigma70_r4_t2"/>
</dbReference>
<accession>A0ABW3F4N9</accession>
<evidence type="ECO:0000259" key="6">
    <source>
        <dbReference type="Pfam" id="PF08281"/>
    </source>
</evidence>
<sequence>MSIVDAPPQQEVHTLYHTHHAWLVSWLKRRLGCIHHANDLAHDTFVRLISKSLGTAHLDEPRAFLTTIAHGLMVDQFRRKAVEQAYLQALMHLPEAMAPSPEEQLALLQTLLQIDQLLHGLKPVVRSVFLLSKLQGLTYIEIAATLKISLRSVETHMAFALHHVLLSRSR</sequence>
<evidence type="ECO:0000256" key="1">
    <source>
        <dbReference type="ARBA" id="ARBA00010641"/>
    </source>
</evidence>
<dbReference type="RefSeq" id="WP_379055981.1">
    <property type="nucleotide sequence ID" value="NZ_JBHTKB010000001.1"/>
</dbReference>
<keyword evidence="8" id="KW-1185">Reference proteome</keyword>
<dbReference type="PANTHER" id="PTHR43133:SF63">
    <property type="entry name" value="RNA POLYMERASE SIGMA FACTOR FECI-RELATED"/>
    <property type="match status" value="1"/>
</dbReference>
<dbReference type="InterPro" id="IPR014284">
    <property type="entry name" value="RNA_pol_sigma-70_dom"/>
</dbReference>
<evidence type="ECO:0000256" key="2">
    <source>
        <dbReference type="ARBA" id="ARBA00023015"/>
    </source>
</evidence>
<dbReference type="Gene3D" id="1.10.1740.10">
    <property type="match status" value="1"/>
</dbReference>
<protein>
    <submittedName>
        <fullName evidence="7">Sigma-70 family RNA polymerase sigma factor</fullName>
    </submittedName>
</protein>
<dbReference type="InterPro" id="IPR007627">
    <property type="entry name" value="RNA_pol_sigma70_r2"/>
</dbReference>
<dbReference type="InterPro" id="IPR039425">
    <property type="entry name" value="RNA_pol_sigma-70-like"/>
</dbReference>
<dbReference type="NCBIfam" id="TIGR02937">
    <property type="entry name" value="sigma70-ECF"/>
    <property type="match status" value="1"/>
</dbReference>
<keyword evidence="3" id="KW-0731">Sigma factor</keyword>
<dbReference type="SUPFAM" id="SSF88659">
    <property type="entry name" value="Sigma3 and sigma4 domains of RNA polymerase sigma factors"/>
    <property type="match status" value="1"/>
</dbReference>
<evidence type="ECO:0000256" key="4">
    <source>
        <dbReference type="ARBA" id="ARBA00023163"/>
    </source>
</evidence>
<gene>
    <name evidence="7" type="ORF">ACFQ1Z_04580</name>
</gene>
<reference evidence="8" key="1">
    <citation type="journal article" date="2019" name="Int. J. Syst. Evol. Microbiol.">
        <title>The Global Catalogue of Microorganisms (GCM) 10K type strain sequencing project: providing services to taxonomists for standard genome sequencing and annotation.</title>
        <authorList>
            <consortium name="The Broad Institute Genomics Platform"/>
            <consortium name="The Broad Institute Genome Sequencing Center for Infectious Disease"/>
            <person name="Wu L."/>
            <person name="Ma J."/>
        </authorList>
    </citation>
    <scope>NUCLEOTIDE SEQUENCE [LARGE SCALE GENOMIC DNA]</scope>
    <source>
        <strain evidence="8">CCUG 58412</strain>
    </source>
</reference>
<proteinExistence type="inferred from homology"/>
<feature type="domain" description="RNA polymerase sigma factor 70 region 4 type 2" evidence="6">
    <location>
        <begin position="112"/>
        <end position="161"/>
    </location>
</feature>